<dbReference type="RefSeq" id="WP_160892936.1">
    <property type="nucleotide sequence ID" value="NZ_WUMU01000004.1"/>
</dbReference>
<proteinExistence type="predicted"/>
<sequence length="170" mass="18314">MFRTALLLAALLPASLLCGLSGIPPAAHAATEAPPQDAVLLTVTTPAGVTRLDRAALNALEATEFTTSTIWTEGPQTFRGVRMTTLLAHLGITRGAVHLTAANDYTITIPVQTFRPDGAILAYSRNGAPMSLRSKGPLWMVYPYDSSPDFQTEVIYSNSIWQLERLSVTE</sequence>
<dbReference type="SUPFAM" id="SSF56524">
    <property type="entry name" value="Oxidoreductase molybdopterin-binding domain"/>
    <property type="match status" value="1"/>
</dbReference>
<dbReference type="AlphaFoldDB" id="A0A6L7FZK2"/>
<evidence type="ECO:0000313" key="3">
    <source>
        <dbReference type="EMBL" id="MXN17534.1"/>
    </source>
</evidence>
<feature type="chain" id="PRO_5026705479" evidence="1">
    <location>
        <begin position="30"/>
        <end position="170"/>
    </location>
</feature>
<dbReference type="Proteomes" id="UP000477911">
    <property type="component" value="Unassembled WGS sequence"/>
</dbReference>
<accession>A0A6L7FZK2</accession>
<evidence type="ECO:0000259" key="2">
    <source>
        <dbReference type="Pfam" id="PF00174"/>
    </source>
</evidence>
<keyword evidence="1" id="KW-0732">Signal</keyword>
<dbReference type="InterPro" id="IPR000572">
    <property type="entry name" value="OxRdtase_Mopterin-bd_dom"/>
</dbReference>
<gene>
    <name evidence="3" type="ORF">GR170_06795</name>
</gene>
<keyword evidence="4" id="KW-1185">Reference proteome</keyword>
<feature type="domain" description="Oxidoreductase molybdopterin-binding" evidence="2">
    <location>
        <begin position="74"/>
        <end position="143"/>
    </location>
</feature>
<name>A0A6L7FZK2_9RHOB</name>
<comment type="caution">
    <text evidence="3">The sequence shown here is derived from an EMBL/GenBank/DDBJ whole genome shotgun (WGS) entry which is preliminary data.</text>
</comment>
<organism evidence="3 4">
    <name type="scientific">Pseudooceanicola albus</name>
    <dbReference type="NCBI Taxonomy" id="2692189"/>
    <lineage>
        <taxon>Bacteria</taxon>
        <taxon>Pseudomonadati</taxon>
        <taxon>Pseudomonadota</taxon>
        <taxon>Alphaproteobacteria</taxon>
        <taxon>Rhodobacterales</taxon>
        <taxon>Paracoccaceae</taxon>
        <taxon>Pseudooceanicola</taxon>
    </lineage>
</organism>
<reference evidence="3 4" key="1">
    <citation type="submission" date="2019-12" db="EMBL/GenBank/DDBJ databases">
        <authorList>
            <person name="Li M."/>
        </authorList>
    </citation>
    <scope>NUCLEOTIDE SEQUENCE [LARGE SCALE GENOMIC DNA]</scope>
    <source>
        <strain evidence="3 4">GBMRC 2024</strain>
    </source>
</reference>
<dbReference type="InterPro" id="IPR036374">
    <property type="entry name" value="OxRdtase_Mopterin-bd_sf"/>
</dbReference>
<dbReference type="Pfam" id="PF00174">
    <property type="entry name" value="Oxidored_molyb"/>
    <property type="match status" value="1"/>
</dbReference>
<dbReference type="Gene3D" id="3.90.420.10">
    <property type="entry name" value="Oxidoreductase, molybdopterin-binding domain"/>
    <property type="match status" value="1"/>
</dbReference>
<dbReference type="EMBL" id="WUMU01000004">
    <property type="protein sequence ID" value="MXN17534.1"/>
    <property type="molecule type" value="Genomic_DNA"/>
</dbReference>
<feature type="signal peptide" evidence="1">
    <location>
        <begin position="1"/>
        <end position="29"/>
    </location>
</feature>
<protein>
    <submittedName>
        <fullName evidence="3">Molybdopterin-dependent oxidoreductase</fullName>
    </submittedName>
</protein>
<evidence type="ECO:0000313" key="4">
    <source>
        <dbReference type="Proteomes" id="UP000477911"/>
    </source>
</evidence>
<evidence type="ECO:0000256" key="1">
    <source>
        <dbReference type="SAM" id="SignalP"/>
    </source>
</evidence>